<dbReference type="GO" id="GO:0043565">
    <property type="term" value="F:sequence-specific DNA binding"/>
    <property type="evidence" value="ECO:0007669"/>
    <property type="project" value="InterPro"/>
</dbReference>
<sequence>MHDPAPLRTSAGGWRARRGAQERRAGGSLTGMSLAELRQLITRHASPATTTAIEGVHAARTTTPAAPAASMDGAVLAVIAQGEKTLVLDDRELRYGAGQYVVASLDLPVTGQFTGASEAEPALGFGLALKPALIAELLLHPAARELPGTGRGAAAPFALTIGDAGSDLLDAVVRMLRLLERPRDRVVLAPLIEREILWLLITGPHGEAVRQLGLADSSLSNVARAVRWLREHYAQPLRVQELAQVAAMSPSAFHRAFAAVTSMSPIQFQKRIRLQQARLRLLTDPADVAGAGHAVGYESASQFSREYRRLFGLPPGQDATRLRTEAYAGA</sequence>
<dbReference type="InterPro" id="IPR018062">
    <property type="entry name" value="HTH_AraC-typ_CS"/>
</dbReference>
<proteinExistence type="predicted"/>
<feature type="region of interest" description="Disordered" evidence="4">
    <location>
        <begin position="1"/>
        <end position="28"/>
    </location>
</feature>
<dbReference type="SMART" id="SM00342">
    <property type="entry name" value="HTH_ARAC"/>
    <property type="match status" value="1"/>
</dbReference>
<dbReference type="EMBL" id="CP000750">
    <property type="protein sequence ID" value="ABS04210.1"/>
    <property type="molecule type" value="Genomic_DNA"/>
</dbReference>
<dbReference type="SUPFAM" id="SSF46689">
    <property type="entry name" value="Homeodomain-like"/>
    <property type="match status" value="2"/>
</dbReference>
<dbReference type="Gene3D" id="1.10.10.60">
    <property type="entry name" value="Homeodomain-like"/>
    <property type="match status" value="1"/>
</dbReference>
<evidence type="ECO:0000256" key="4">
    <source>
        <dbReference type="SAM" id="MobiDB-lite"/>
    </source>
</evidence>
<evidence type="ECO:0000313" key="7">
    <source>
        <dbReference type="Proteomes" id="UP000001116"/>
    </source>
</evidence>
<dbReference type="PANTHER" id="PTHR43436:SF1">
    <property type="entry name" value="TRANSCRIPTIONAL REGULATORY PROTEIN"/>
    <property type="match status" value="1"/>
</dbReference>
<dbReference type="AlphaFoldDB" id="A6WBM1"/>
<keyword evidence="7" id="KW-1185">Reference proteome</keyword>
<evidence type="ECO:0000256" key="2">
    <source>
        <dbReference type="ARBA" id="ARBA00023125"/>
    </source>
</evidence>
<dbReference type="InterPro" id="IPR009057">
    <property type="entry name" value="Homeodomain-like_sf"/>
</dbReference>
<dbReference type="PROSITE" id="PS01124">
    <property type="entry name" value="HTH_ARAC_FAMILY_2"/>
    <property type="match status" value="1"/>
</dbReference>
<organism evidence="6 7">
    <name type="scientific">Kineococcus radiotolerans (strain ATCC BAA-149 / DSM 14245 / SRS30216)</name>
    <dbReference type="NCBI Taxonomy" id="266940"/>
    <lineage>
        <taxon>Bacteria</taxon>
        <taxon>Bacillati</taxon>
        <taxon>Actinomycetota</taxon>
        <taxon>Actinomycetes</taxon>
        <taxon>Kineosporiales</taxon>
        <taxon>Kineosporiaceae</taxon>
        <taxon>Kineococcus</taxon>
    </lineage>
</organism>
<keyword evidence="1" id="KW-0805">Transcription regulation</keyword>
<gene>
    <name evidence="6" type="ordered locus">Krad_2738</name>
</gene>
<dbReference type="Proteomes" id="UP000001116">
    <property type="component" value="Chromosome"/>
</dbReference>
<dbReference type="eggNOG" id="COG2207">
    <property type="taxonomic scope" value="Bacteria"/>
</dbReference>
<dbReference type="PROSITE" id="PS00041">
    <property type="entry name" value="HTH_ARAC_FAMILY_1"/>
    <property type="match status" value="1"/>
</dbReference>
<dbReference type="Pfam" id="PF12833">
    <property type="entry name" value="HTH_18"/>
    <property type="match status" value="1"/>
</dbReference>
<evidence type="ECO:0000256" key="3">
    <source>
        <dbReference type="ARBA" id="ARBA00023163"/>
    </source>
</evidence>
<reference evidence="7" key="1">
    <citation type="journal article" date="2008" name="PLoS ONE">
        <title>Survival in nuclear waste, extreme resistance, and potential applications gleaned from the genome sequence of Kineococcus radiotolerans SRS30216.</title>
        <authorList>
            <person name="Bagwell C.E."/>
            <person name="Bhat S."/>
            <person name="Hawkins G.M."/>
            <person name="Smith B.W."/>
            <person name="Biswas T."/>
            <person name="Hoover T.R."/>
            <person name="Saunders E."/>
            <person name="Han C.S."/>
            <person name="Tsodikov O.V."/>
            <person name="Shimkets L.J."/>
        </authorList>
    </citation>
    <scope>NUCLEOTIDE SEQUENCE [LARGE SCALE GENOMIC DNA]</scope>
    <source>
        <strain evidence="7">ATCC BAA-149 / DSM 14245 / SRS30216</strain>
    </source>
</reference>
<evidence type="ECO:0000313" key="6">
    <source>
        <dbReference type="EMBL" id="ABS04210.1"/>
    </source>
</evidence>
<dbReference type="InterPro" id="IPR009594">
    <property type="entry name" value="Tscrpt_reg_HTH_AraC_N"/>
</dbReference>
<dbReference type="Pfam" id="PF06719">
    <property type="entry name" value="AraC_N"/>
    <property type="match status" value="1"/>
</dbReference>
<dbReference type="STRING" id="266940.Krad_2738"/>
<accession>A6WBM1</accession>
<keyword evidence="3" id="KW-0804">Transcription</keyword>
<keyword evidence="2" id="KW-0238">DNA-binding</keyword>
<dbReference type="PANTHER" id="PTHR43436">
    <property type="entry name" value="ARAC-FAMILY TRANSCRIPTIONAL REGULATOR"/>
    <property type="match status" value="1"/>
</dbReference>
<dbReference type="KEGG" id="kra:Krad_2738"/>
<evidence type="ECO:0000259" key="5">
    <source>
        <dbReference type="PROSITE" id="PS01124"/>
    </source>
</evidence>
<dbReference type="InterPro" id="IPR018060">
    <property type="entry name" value="HTH_AraC"/>
</dbReference>
<protein>
    <submittedName>
        <fullName evidence="6">AraC-type transcriptional regulator domain protein</fullName>
    </submittedName>
</protein>
<name>A6WBM1_KINRD</name>
<evidence type="ECO:0000256" key="1">
    <source>
        <dbReference type="ARBA" id="ARBA00023015"/>
    </source>
</evidence>
<dbReference type="HOGENOM" id="CLU_000445_100_0_11"/>
<feature type="domain" description="HTH araC/xylS-type" evidence="5">
    <location>
        <begin position="223"/>
        <end position="321"/>
    </location>
</feature>
<dbReference type="GO" id="GO:0003700">
    <property type="term" value="F:DNA-binding transcription factor activity"/>
    <property type="evidence" value="ECO:0007669"/>
    <property type="project" value="InterPro"/>
</dbReference>